<protein>
    <submittedName>
        <fullName evidence="1">Uncharacterized protein</fullName>
    </submittedName>
</protein>
<sequence>MQKNQKMKFQSITKMGTYQKVQNDLKVQGRKILGAKKEKIIYNLEQMEYLKFEGQLEQKAQQLKIQSIFGREYKLEGVVIIQRDKRKERG</sequence>
<dbReference type="AlphaFoldDB" id="A0A8S1RS15"/>
<reference evidence="1" key="1">
    <citation type="submission" date="2021-01" db="EMBL/GenBank/DDBJ databases">
        <authorList>
            <consortium name="Genoscope - CEA"/>
            <person name="William W."/>
        </authorList>
    </citation>
    <scope>NUCLEOTIDE SEQUENCE</scope>
</reference>
<keyword evidence="2" id="KW-1185">Reference proteome</keyword>
<comment type="caution">
    <text evidence="1">The sequence shown here is derived from an EMBL/GenBank/DDBJ whole genome shotgun (WGS) entry which is preliminary data.</text>
</comment>
<accession>A0A8S1RS15</accession>
<proteinExistence type="predicted"/>
<gene>
    <name evidence="1" type="ORF">PSON_ATCC_30995.1.T2600006</name>
</gene>
<organism evidence="1 2">
    <name type="scientific">Paramecium sonneborni</name>
    <dbReference type="NCBI Taxonomy" id="65129"/>
    <lineage>
        <taxon>Eukaryota</taxon>
        <taxon>Sar</taxon>
        <taxon>Alveolata</taxon>
        <taxon>Ciliophora</taxon>
        <taxon>Intramacronucleata</taxon>
        <taxon>Oligohymenophorea</taxon>
        <taxon>Peniculida</taxon>
        <taxon>Parameciidae</taxon>
        <taxon>Paramecium</taxon>
    </lineage>
</organism>
<evidence type="ECO:0000313" key="2">
    <source>
        <dbReference type="Proteomes" id="UP000692954"/>
    </source>
</evidence>
<dbReference type="Proteomes" id="UP000692954">
    <property type="component" value="Unassembled WGS sequence"/>
</dbReference>
<dbReference type="EMBL" id="CAJJDN010000260">
    <property type="protein sequence ID" value="CAD8130062.1"/>
    <property type="molecule type" value="Genomic_DNA"/>
</dbReference>
<name>A0A8S1RS15_9CILI</name>
<evidence type="ECO:0000313" key="1">
    <source>
        <dbReference type="EMBL" id="CAD8130062.1"/>
    </source>
</evidence>